<dbReference type="EMBL" id="QBIY01005364">
    <property type="protein sequence ID" value="RXN37857.1"/>
    <property type="molecule type" value="Genomic_DNA"/>
</dbReference>
<evidence type="ECO:0000313" key="3">
    <source>
        <dbReference type="Proteomes" id="UP000290572"/>
    </source>
</evidence>
<protein>
    <submittedName>
        <fullName evidence="2">Trihelix transcription factor GT-3a-like isoform X2</fullName>
    </submittedName>
</protein>
<sequence>MDCALRARRWNVRSWISNGPVCHRLLATTSDHGLDIGFATEEKDADDGGGGDSQGEGPEEPEKRKKERSSSALSTSFSQHQDFLERMQVKQNEWAEAQLLQSQEREQRLLDGMMEISSRNTERLVSLLLEGIRAPPPPLASWWYEHILWTKVPMAVKEEMSTEAREVRLEVFVNGAFYSADSYWASDDKDVQLEFEITDAIYDFIGCDASREIDVQLEVDGNENISVCEVEDLQLEMDKNDSIPELKSFALVAEEQSDLDAVRNNSQTGKDTHMSYSCLFMWLEMFPVVVFQE</sequence>
<proteinExistence type="predicted"/>
<organism evidence="2 3">
    <name type="scientific">Labeo rohita</name>
    <name type="common">Indian major carp</name>
    <name type="synonym">Cyprinus rohita</name>
    <dbReference type="NCBI Taxonomy" id="84645"/>
    <lineage>
        <taxon>Eukaryota</taxon>
        <taxon>Metazoa</taxon>
        <taxon>Chordata</taxon>
        <taxon>Craniata</taxon>
        <taxon>Vertebrata</taxon>
        <taxon>Euteleostomi</taxon>
        <taxon>Actinopterygii</taxon>
        <taxon>Neopterygii</taxon>
        <taxon>Teleostei</taxon>
        <taxon>Ostariophysi</taxon>
        <taxon>Cypriniformes</taxon>
        <taxon>Cyprinidae</taxon>
        <taxon>Labeoninae</taxon>
        <taxon>Labeonini</taxon>
        <taxon>Labeo</taxon>
    </lineage>
</organism>
<dbReference type="Proteomes" id="UP000290572">
    <property type="component" value="Unassembled WGS sequence"/>
</dbReference>
<name>A0A498P335_LABRO</name>
<comment type="caution">
    <text evidence="2">The sequence shown here is derived from an EMBL/GenBank/DDBJ whole genome shotgun (WGS) entry which is preliminary data.</text>
</comment>
<gene>
    <name evidence="2" type="ORF">ROHU_001660</name>
</gene>
<evidence type="ECO:0000256" key="1">
    <source>
        <dbReference type="SAM" id="MobiDB-lite"/>
    </source>
</evidence>
<evidence type="ECO:0000313" key="2">
    <source>
        <dbReference type="EMBL" id="RXN37857.1"/>
    </source>
</evidence>
<accession>A0A498P335</accession>
<reference evidence="2 3" key="1">
    <citation type="submission" date="2018-03" db="EMBL/GenBank/DDBJ databases">
        <title>Draft genome sequence of Rohu Carp (Labeo rohita).</title>
        <authorList>
            <person name="Das P."/>
            <person name="Kushwaha B."/>
            <person name="Joshi C.G."/>
            <person name="Kumar D."/>
            <person name="Nagpure N.S."/>
            <person name="Sahoo L."/>
            <person name="Das S.P."/>
            <person name="Bit A."/>
            <person name="Patnaik S."/>
            <person name="Meher P.K."/>
            <person name="Jayasankar P."/>
            <person name="Koringa P.G."/>
            <person name="Patel N.V."/>
            <person name="Hinsu A.T."/>
            <person name="Kumar R."/>
            <person name="Pandey M."/>
            <person name="Agarwal S."/>
            <person name="Srivastava S."/>
            <person name="Singh M."/>
            <person name="Iquebal M.A."/>
            <person name="Jaiswal S."/>
            <person name="Angadi U.B."/>
            <person name="Kumar N."/>
            <person name="Raza M."/>
            <person name="Shah T.M."/>
            <person name="Rai A."/>
            <person name="Jena J.K."/>
        </authorList>
    </citation>
    <scope>NUCLEOTIDE SEQUENCE [LARGE SCALE GENOMIC DNA]</scope>
    <source>
        <strain evidence="2">DASCIFA01</strain>
        <tissue evidence="2">Testis</tissue>
    </source>
</reference>
<keyword evidence="3" id="KW-1185">Reference proteome</keyword>
<dbReference type="AlphaFoldDB" id="A0A498P335"/>
<feature type="region of interest" description="Disordered" evidence="1">
    <location>
        <begin position="40"/>
        <end position="74"/>
    </location>
</feature>